<gene>
    <name evidence="2" type="ORF">CAPTEDRAFT_195363</name>
</gene>
<feature type="compositionally biased region" description="Basic and acidic residues" evidence="1">
    <location>
        <begin position="161"/>
        <end position="174"/>
    </location>
</feature>
<dbReference type="EMBL" id="AMQN01013807">
    <property type="status" value="NOT_ANNOTATED_CDS"/>
    <property type="molecule type" value="Genomic_DNA"/>
</dbReference>
<name>R7TD63_CAPTE</name>
<protein>
    <recommendedName>
        <fullName evidence="5">DUF659 domain-containing protein</fullName>
    </recommendedName>
</protein>
<organism evidence="2">
    <name type="scientific">Capitella teleta</name>
    <name type="common">Polychaete worm</name>
    <dbReference type="NCBI Taxonomy" id="283909"/>
    <lineage>
        <taxon>Eukaryota</taxon>
        <taxon>Metazoa</taxon>
        <taxon>Spiralia</taxon>
        <taxon>Lophotrochozoa</taxon>
        <taxon>Annelida</taxon>
        <taxon>Polychaeta</taxon>
        <taxon>Sedentaria</taxon>
        <taxon>Scolecida</taxon>
        <taxon>Capitellidae</taxon>
        <taxon>Capitella</taxon>
    </lineage>
</organism>
<evidence type="ECO:0000313" key="3">
    <source>
        <dbReference type="EnsemblMetazoa" id="CapteP195363"/>
    </source>
</evidence>
<evidence type="ECO:0000313" key="4">
    <source>
        <dbReference type="Proteomes" id="UP000014760"/>
    </source>
</evidence>
<evidence type="ECO:0008006" key="5">
    <source>
        <dbReference type="Google" id="ProtNLM"/>
    </source>
</evidence>
<dbReference type="AlphaFoldDB" id="R7TD63"/>
<reference evidence="4" key="1">
    <citation type="submission" date="2012-12" db="EMBL/GenBank/DDBJ databases">
        <authorList>
            <person name="Hellsten U."/>
            <person name="Grimwood J."/>
            <person name="Chapman J.A."/>
            <person name="Shapiro H."/>
            <person name="Aerts A."/>
            <person name="Otillar R.P."/>
            <person name="Terry A.Y."/>
            <person name="Boore J.L."/>
            <person name="Simakov O."/>
            <person name="Marletaz F."/>
            <person name="Cho S.-J."/>
            <person name="Edsinger-Gonzales E."/>
            <person name="Havlak P."/>
            <person name="Kuo D.-H."/>
            <person name="Larsson T."/>
            <person name="Lv J."/>
            <person name="Arendt D."/>
            <person name="Savage R."/>
            <person name="Osoegawa K."/>
            <person name="de Jong P."/>
            <person name="Lindberg D.R."/>
            <person name="Seaver E.C."/>
            <person name="Weisblat D.A."/>
            <person name="Putnam N.H."/>
            <person name="Grigoriev I.V."/>
            <person name="Rokhsar D.S."/>
        </authorList>
    </citation>
    <scope>NUCLEOTIDE SEQUENCE</scope>
    <source>
        <strain evidence="4">I ESC-2004</strain>
    </source>
</reference>
<evidence type="ECO:0000313" key="2">
    <source>
        <dbReference type="EMBL" id="ELT91427.1"/>
    </source>
</evidence>
<evidence type="ECO:0000256" key="1">
    <source>
        <dbReference type="SAM" id="MobiDB-lite"/>
    </source>
</evidence>
<dbReference type="EnsemblMetazoa" id="CapteT195363">
    <property type="protein sequence ID" value="CapteP195363"/>
    <property type="gene ID" value="CapteG195363"/>
</dbReference>
<dbReference type="EMBL" id="KB310504">
    <property type="protein sequence ID" value="ELT91427.1"/>
    <property type="molecule type" value="Genomic_DNA"/>
</dbReference>
<dbReference type="OrthoDB" id="8052599at2759"/>
<reference evidence="3" key="3">
    <citation type="submission" date="2015-06" db="UniProtKB">
        <authorList>
            <consortium name="EnsemblMetazoa"/>
        </authorList>
    </citation>
    <scope>IDENTIFICATION</scope>
</reference>
<keyword evidence="4" id="KW-1185">Reference proteome</keyword>
<proteinExistence type="predicted"/>
<dbReference type="OMA" id="YAVNEYP"/>
<sequence length="417" mass="46797">MHAYTDYTIAVLSYSFPPCFIISIKCSLRTQTLNSLGSLTALTFQNFPVVSDQAICAKLEKALKLYEWCRKKQKFEELDEISDVTKLNGQWLNKEDEKLFKLQIETKGQVGYSTGKPASPLTIHPSKRRKPAEASSSAQDCPKWDTVSCDSSDTSEESDWEKEPSASPGKREHNPTGVARRLVTGAKLSTHGAARVCRQLSGEGKALPAPSQPAIHKAIYKRAAEVKQHLVNTLHQEKWSLHFDGKHFDGLEHQGVVLKNEEREIKLAVLRLKDGKAATIVQGLKGVLEEFNLWGSVLMIIANITSVNTGKEKGVVIRLQKMFESLGHPRPRFISCQHHVLDRILRVAMDSELMGKTKSPNIEYFFVKDLMENYEQLKAGFSNGKAVIQESSGWRGDIKFLFHLTFVTSWKTKSSPL</sequence>
<reference evidence="2 4" key="2">
    <citation type="journal article" date="2013" name="Nature">
        <title>Insights into bilaterian evolution from three spiralian genomes.</title>
        <authorList>
            <person name="Simakov O."/>
            <person name="Marletaz F."/>
            <person name="Cho S.J."/>
            <person name="Edsinger-Gonzales E."/>
            <person name="Havlak P."/>
            <person name="Hellsten U."/>
            <person name="Kuo D.H."/>
            <person name="Larsson T."/>
            <person name="Lv J."/>
            <person name="Arendt D."/>
            <person name="Savage R."/>
            <person name="Osoegawa K."/>
            <person name="de Jong P."/>
            <person name="Grimwood J."/>
            <person name="Chapman J.A."/>
            <person name="Shapiro H."/>
            <person name="Aerts A."/>
            <person name="Otillar R.P."/>
            <person name="Terry A.Y."/>
            <person name="Boore J.L."/>
            <person name="Grigoriev I.V."/>
            <person name="Lindberg D.R."/>
            <person name="Seaver E.C."/>
            <person name="Weisblat D.A."/>
            <person name="Putnam N.H."/>
            <person name="Rokhsar D.S."/>
        </authorList>
    </citation>
    <scope>NUCLEOTIDE SEQUENCE</scope>
    <source>
        <strain evidence="2 4">I ESC-2004</strain>
    </source>
</reference>
<accession>R7TD63</accession>
<feature type="region of interest" description="Disordered" evidence="1">
    <location>
        <begin position="111"/>
        <end position="177"/>
    </location>
</feature>
<dbReference type="Proteomes" id="UP000014760">
    <property type="component" value="Unassembled WGS sequence"/>
</dbReference>
<dbReference type="HOGENOM" id="CLU_659295_0_0_1"/>